<dbReference type="Pfam" id="PF03588">
    <property type="entry name" value="Leu_Phe_trans"/>
    <property type="match status" value="1"/>
</dbReference>
<evidence type="ECO:0000256" key="1">
    <source>
        <dbReference type="ARBA" id="ARBA00022490"/>
    </source>
</evidence>
<comment type="similarity">
    <text evidence="4">Belongs to the L/F-transferase family.</text>
</comment>
<dbReference type="HAMAP" id="MF_00688">
    <property type="entry name" value="Leu_Phe_trans"/>
    <property type="match status" value="1"/>
</dbReference>
<proteinExistence type="inferred from homology"/>
<dbReference type="InterPro" id="IPR004616">
    <property type="entry name" value="Leu/Phe-tRNA_Trfase"/>
</dbReference>
<keyword evidence="2 4" id="KW-0808">Transferase</keyword>
<evidence type="ECO:0000313" key="6">
    <source>
        <dbReference type="Proteomes" id="UP000738126"/>
    </source>
</evidence>
<dbReference type="NCBIfam" id="TIGR00667">
    <property type="entry name" value="aat"/>
    <property type="match status" value="1"/>
</dbReference>
<comment type="catalytic activity">
    <reaction evidence="4">
        <text>L-phenylalanyl-tRNA(Phe) + an N-terminal L-alpha-aminoacyl-[protein] = an N-terminal L-phenylalanyl-L-alpha-aminoacyl-[protein] + tRNA(Phe)</text>
        <dbReference type="Rhea" id="RHEA:43632"/>
        <dbReference type="Rhea" id="RHEA-COMP:9668"/>
        <dbReference type="Rhea" id="RHEA-COMP:9699"/>
        <dbReference type="Rhea" id="RHEA-COMP:10636"/>
        <dbReference type="Rhea" id="RHEA-COMP:10637"/>
        <dbReference type="ChEBI" id="CHEBI:78442"/>
        <dbReference type="ChEBI" id="CHEBI:78531"/>
        <dbReference type="ChEBI" id="CHEBI:78597"/>
        <dbReference type="ChEBI" id="CHEBI:83561"/>
        <dbReference type="EC" id="2.3.2.6"/>
    </reaction>
</comment>
<dbReference type="InterPro" id="IPR016181">
    <property type="entry name" value="Acyl_CoA_acyltransferase"/>
</dbReference>
<comment type="subcellular location">
    <subcellularLocation>
        <location evidence="4">Cytoplasm</location>
    </subcellularLocation>
</comment>
<keyword evidence="6" id="KW-1185">Reference proteome</keyword>
<dbReference type="SUPFAM" id="SSF55729">
    <property type="entry name" value="Acyl-CoA N-acyltransferases (Nat)"/>
    <property type="match status" value="1"/>
</dbReference>
<gene>
    <name evidence="4" type="primary">aat</name>
    <name evidence="5" type="ORF">CKO13_05075</name>
</gene>
<dbReference type="InterPro" id="IPR042221">
    <property type="entry name" value="Leu/Phe-tRNA_Trfase_N"/>
</dbReference>
<evidence type="ECO:0000256" key="3">
    <source>
        <dbReference type="ARBA" id="ARBA00023315"/>
    </source>
</evidence>
<dbReference type="EC" id="2.3.2.6" evidence="4"/>
<dbReference type="Proteomes" id="UP000738126">
    <property type="component" value="Unassembled WGS sequence"/>
</dbReference>
<dbReference type="PANTHER" id="PTHR30098">
    <property type="entry name" value="LEUCYL/PHENYLALANYL-TRNA--PROTEIN TRANSFERASE"/>
    <property type="match status" value="1"/>
</dbReference>
<comment type="catalytic activity">
    <reaction evidence="4">
        <text>N-terminal L-lysyl-[protein] + L-leucyl-tRNA(Leu) = N-terminal L-leucyl-L-lysyl-[protein] + tRNA(Leu) + H(+)</text>
        <dbReference type="Rhea" id="RHEA:12340"/>
        <dbReference type="Rhea" id="RHEA-COMP:9613"/>
        <dbReference type="Rhea" id="RHEA-COMP:9622"/>
        <dbReference type="Rhea" id="RHEA-COMP:12670"/>
        <dbReference type="Rhea" id="RHEA-COMP:12671"/>
        <dbReference type="ChEBI" id="CHEBI:15378"/>
        <dbReference type="ChEBI" id="CHEBI:65249"/>
        <dbReference type="ChEBI" id="CHEBI:78442"/>
        <dbReference type="ChEBI" id="CHEBI:78494"/>
        <dbReference type="ChEBI" id="CHEBI:133043"/>
        <dbReference type="EC" id="2.3.2.6"/>
    </reaction>
</comment>
<dbReference type="Gene3D" id="3.30.70.3550">
    <property type="entry name" value="Leucyl/phenylalanyl-tRNA-protein transferase, N-terminal domain"/>
    <property type="match status" value="1"/>
</dbReference>
<comment type="function">
    <text evidence="4">Functions in the N-end rule pathway of protein degradation where it conjugates Leu, Phe and, less efficiently, Met from aminoacyl-tRNAs to the N-termini of proteins containing an N-terminal arginine or lysine.</text>
</comment>
<reference evidence="5 6" key="1">
    <citation type="journal article" date="2020" name="Microorganisms">
        <title>Osmotic Adaptation and Compatible Solute Biosynthesis of Phototrophic Bacteria as Revealed from Genome Analyses.</title>
        <authorList>
            <person name="Imhoff J.F."/>
            <person name="Rahn T."/>
            <person name="Kunzel S."/>
            <person name="Keller A."/>
            <person name="Neulinger S.C."/>
        </authorList>
    </citation>
    <scope>NUCLEOTIDE SEQUENCE [LARGE SCALE GENOMIC DNA]</scope>
    <source>
        <strain evidence="5 6">DSM 15116</strain>
    </source>
</reference>
<dbReference type="RefSeq" id="WP_200257531.1">
    <property type="nucleotide sequence ID" value="NZ_NRSH01000040.1"/>
</dbReference>
<evidence type="ECO:0000256" key="2">
    <source>
        <dbReference type="ARBA" id="ARBA00022679"/>
    </source>
</evidence>
<comment type="catalytic activity">
    <reaction evidence="4">
        <text>N-terminal L-arginyl-[protein] + L-leucyl-tRNA(Leu) = N-terminal L-leucyl-L-arginyl-[protein] + tRNA(Leu) + H(+)</text>
        <dbReference type="Rhea" id="RHEA:50416"/>
        <dbReference type="Rhea" id="RHEA-COMP:9613"/>
        <dbReference type="Rhea" id="RHEA-COMP:9622"/>
        <dbReference type="Rhea" id="RHEA-COMP:12672"/>
        <dbReference type="Rhea" id="RHEA-COMP:12673"/>
        <dbReference type="ChEBI" id="CHEBI:15378"/>
        <dbReference type="ChEBI" id="CHEBI:64719"/>
        <dbReference type="ChEBI" id="CHEBI:78442"/>
        <dbReference type="ChEBI" id="CHEBI:78494"/>
        <dbReference type="ChEBI" id="CHEBI:133044"/>
        <dbReference type="EC" id="2.3.2.6"/>
    </reaction>
</comment>
<sequence>MQRLRWLDENHPNEPFPTVEEAMDEPNGLLAVGGDLSPSRLIQAYRSAVFPWYAEGQPILWWSPDPRGVFLRGDLHVSRSLRRRLRQAPYTVTLDTAFEAVVAGCASPRPDQEGTWITREMMAAYTELHHRDRAHSVEVWLEEELVGGLYGVALNGAFFGESMFSRMADASKLALAWLCPQLWRWGFHFLDCQMTNPHLERLGAREIPRTEYLRRLEAALRAEHRGSPWRLEPDLDPVAENQQPRGGR</sequence>
<keyword evidence="1 4" id="KW-0963">Cytoplasm</keyword>
<comment type="caution">
    <text evidence="5">The sequence shown here is derived from an EMBL/GenBank/DDBJ whole genome shotgun (WGS) entry which is preliminary data.</text>
</comment>
<protein>
    <recommendedName>
        <fullName evidence="4">Leucyl/phenylalanyl-tRNA--protein transferase</fullName>
        <ecNumber evidence="4">2.3.2.6</ecNumber>
    </recommendedName>
    <alternativeName>
        <fullName evidence="4">L/F-transferase</fullName>
    </alternativeName>
    <alternativeName>
        <fullName evidence="4">Leucyltransferase</fullName>
    </alternativeName>
    <alternativeName>
        <fullName evidence="4">Phenyalanyltransferase</fullName>
    </alternativeName>
</protein>
<dbReference type="Gene3D" id="3.40.630.70">
    <property type="entry name" value="Leucyl/phenylalanyl-tRNA-protein transferase, C-terminal domain"/>
    <property type="match status" value="1"/>
</dbReference>
<keyword evidence="3 4" id="KW-0012">Acyltransferase</keyword>
<evidence type="ECO:0000313" key="5">
    <source>
        <dbReference type="EMBL" id="MBK1726404.1"/>
    </source>
</evidence>
<dbReference type="PANTHER" id="PTHR30098:SF2">
    <property type="entry name" value="LEUCYL_PHENYLALANYL-TRNA--PROTEIN TRANSFERASE"/>
    <property type="match status" value="1"/>
</dbReference>
<dbReference type="GO" id="GO:0016740">
    <property type="term" value="F:transferase activity"/>
    <property type="evidence" value="ECO:0007669"/>
    <property type="project" value="UniProtKB-KW"/>
</dbReference>
<name>A0ABS1E6G2_9GAMM</name>
<evidence type="ECO:0000256" key="4">
    <source>
        <dbReference type="HAMAP-Rule" id="MF_00688"/>
    </source>
</evidence>
<accession>A0ABS1E6G2</accession>
<dbReference type="EMBL" id="NRSH01000040">
    <property type="protein sequence ID" value="MBK1726404.1"/>
    <property type="molecule type" value="Genomic_DNA"/>
</dbReference>
<dbReference type="InterPro" id="IPR042203">
    <property type="entry name" value="Leu/Phe-tRNA_Trfase_C"/>
</dbReference>
<organism evidence="5 6">
    <name type="scientific">Halorhodospira neutriphila</name>
    <dbReference type="NCBI Taxonomy" id="168379"/>
    <lineage>
        <taxon>Bacteria</taxon>
        <taxon>Pseudomonadati</taxon>
        <taxon>Pseudomonadota</taxon>
        <taxon>Gammaproteobacteria</taxon>
        <taxon>Chromatiales</taxon>
        <taxon>Ectothiorhodospiraceae</taxon>
        <taxon>Halorhodospira</taxon>
    </lineage>
</organism>